<sequence>MLSVIVRIVVTAATLFLATSCKDGKTAAAPKAIKSASEYFTISVGDQPVRMQLAVEQPNNMRELSRGLMGRRDLAEDQGMIFVYQYPQRMGFYMRNTPLPLDIGFFTKDGVLREVRQMFPFDETSVTSARTDIHYALEMNQGWFERHGVKPAPSMTSDAGAKLDLKALGEALEARGFKPENYGLRDEAAR</sequence>
<evidence type="ECO:0008006" key="3">
    <source>
        <dbReference type="Google" id="ProtNLM"/>
    </source>
</evidence>
<dbReference type="PANTHER" id="PTHR37953:SF1">
    <property type="entry name" value="UPF0127 PROTEIN MJ1496"/>
    <property type="match status" value="1"/>
</dbReference>
<protein>
    <recommendedName>
        <fullName evidence="3">DUF192 domain-containing protein</fullName>
    </recommendedName>
</protein>
<organism evidence="1 2">
    <name type="scientific">Ereboglobus luteus</name>
    <dbReference type="NCBI Taxonomy" id="1796921"/>
    <lineage>
        <taxon>Bacteria</taxon>
        <taxon>Pseudomonadati</taxon>
        <taxon>Verrucomicrobiota</taxon>
        <taxon>Opitutia</taxon>
        <taxon>Opitutales</taxon>
        <taxon>Opitutaceae</taxon>
        <taxon>Ereboglobus</taxon>
    </lineage>
</organism>
<dbReference type="EMBL" id="CP023004">
    <property type="protein sequence ID" value="AWI10502.1"/>
    <property type="molecule type" value="Genomic_DNA"/>
</dbReference>
<dbReference type="Proteomes" id="UP000244896">
    <property type="component" value="Chromosome"/>
</dbReference>
<evidence type="ECO:0000313" key="1">
    <source>
        <dbReference type="EMBL" id="AWI10502.1"/>
    </source>
</evidence>
<dbReference type="PANTHER" id="PTHR37953">
    <property type="entry name" value="UPF0127 PROTEIN MJ1496"/>
    <property type="match status" value="1"/>
</dbReference>
<dbReference type="Gene3D" id="2.60.120.1140">
    <property type="entry name" value="Protein of unknown function DUF192"/>
    <property type="match status" value="1"/>
</dbReference>
<dbReference type="Pfam" id="PF02643">
    <property type="entry name" value="DUF192"/>
    <property type="match status" value="1"/>
</dbReference>
<dbReference type="InterPro" id="IPR038695">
    <property type="entry name" value="Saro_0823-like_sf"/>
</dbReference>
<name>A0A2U8E7C1_9BACT</name>
<gene>
    <name evidence="1" type="ORF">CKA38_04010</name>
</gene>
<proteinExistence type="predicted"/>
<keyword evidence="2" id="KW-1185">Reference proteome</keyword>
<reference evidence="1 2" key="1">
    <citation type="journal article" date="2018" name="Syst. Appl. Microbiol.">
        <title>Ereboglobus luteus gen. nov. sp. nov. from cockroach guts, and new insights into the oxygen relationship of the genera Opitutus and Didymococcus (Verrucomicrobia: Opitutaceae).</title>
        <authorList>
            <person name="Tegtmeier D."/>
            <person name="Belitz A."/>
            <person name="Radek R."/>
            <person name="Heimerl T."/>
            <person name="Brune A."/>
        </authorList>
    </citation>
    <scope>NUCLEOTIDE SEQUENCE [LARGE SCALE GENOMIC DNA]</scope>
    <source>
        <strain evidence="1 2">Ho45</strain>
    </source>
</reference>
<accession>A0A2U8E7C1</accession>
<evidence type="ECO:0000313" key="2">
    <source>
        <dbReference type="Proteomes" id="UP000244896"/>
    </source>
</evidence>
<dbReference type="KEGG" id="elut:CKA38_04010"/>
<dbReference type="PROSITE" id="PS51257">
    <property type="entry name" value="PROKAR_LIPOPROTEIN"/>
    <property type="match status" value="1"/>
</dbReference>
<dbReference type="AlphaFoldDB" id="A0A2U8E7C1"/>
<dbReference type="OrthoDB" id="5526466at2"/>
<dbReference type="InterPro" id="IPR003795">
    <property type="entry name" value="DUF192"/>
</dbReference>